<dbReference type="InterPro" id="IPR010921">
    <property type="entry name" value="Trp_repressor/repl_initiator"/>
</dbReference>
<sequence>MHRNKTYKQQNLDFLYRELARLNNPAGIGELLRSLLTPAELEDLASRWEILKRLHRGDTQRKIARELHLGLCKITRGSKELKKEGSIVKEILTRKE</sequence>
<dbReference type="Proteomes" id="UP000886005">
    <property type="component" value="Unassembled WGS sequence"/>
</dbReference>
<protein>
    <submittedName>
        <fullName evidence="8">Transcriptional regulator</fullName>
    </submittedName>
</protein>
<keyword evidence="5" id="KW-0805">Transcription regulation</keyword>
<dbReference type="PANTHER" id="PTHR38025:SF1">
    <property type="entry name" value="TRP OPERON REPRESSOR"/>
    <property type="match status" value="1"/>
</dbReference>
<reference evidence="8" key="1">
    <citation type="journal article" date="2020" name="mSystems">
        <title>Genome- and Community-Level Interaction Insights into Carbon Utilization and Element Cycling Functions of Hydrothermarchaeota in Hydrothermal Sediment.</title>
        <authorList>
            <person name="Zhou Z."/>
            <person name="Liu Y."/>
            <person name="Xu W."/>
            <person name="Pan J."/>
            <person name="Luo Z.H."/>
            <person name="Li M."/>
        </authorList>
    </citation>
    <scope>NUCLEOTIDE SEQUENCE [LARGE SCALE GENOMIC DNA]</scope>
    <source>
        <strain evidence="8">HyVt-456</strain>
    </source>
</reference>
<evidence type="ECO:0000256" key="5">
    <source>
        <dbReference type="ARBA" id="ARBA00023015"/>
    </source>
</evidence>
<gene>
    <name evidence="8" type="ORF">ENJ10_00255</name>
</gene>
<dbReference type="EMBL" id="DRLD01000006">
    <property type="protein sequence ID" value="HED09093.1"/>
    <property type="molecule type" value="Genomic_DNA"/>
</dbReference>
<organism evidence="8">
    <name type="scientific">Caldithrix abyssi</name>
    <dbReference type="NCBI Taxonomy" id="187145"/>
    <lineage>
        <taxon>Bacteria</taxon>
        <taxon>Pseudomonadati</taxon>
        <taxon>Calditrichota</taxon>
        <taxon>Calditrichia</taxon>
        <taxon>Calditrichales</taxon>
        <taxon>Calditrichaceae</taxon>
        <taxon>Caldithrix</taxon>
    </lineage>
</organism>
<dbReference type="InterPro" id="IPR038116">
    <property type="entry name" value="TrpR-like_sf"/>
</dbReference>
<comment type="similarity">
    <text evidence="2">Belongs to the TrpR family.</text>
</comment>
<dbReference type="InterPro" id="IPR000831">
    <property type="entry name" value="Trp_repress"/>
</dbReference>
<name>A0A7V1LJJ4_CALAY</name>
<dbReference type="GO" id="GO:0003700">
    <property type="term" value="F:DNA-binding transcription factor activity"/>
    <property type="evidence" value="ECO:0007669"/>
    <property type="project" value="InterPro"/>
</dbReference>
<evidence type="ECO:0000313" key="8">
    <source>
        <dbReference type="EMBL" id="HED09093.1"/>
    </source>
</evidence>
<keyword evidence="6" id="KW-0238">DNA-binding</keyword>
<dbReference type="GO" id="GO:0043565">
    <property type="term" value="F:sequence-specific DNA binding"/>
    <property type="evidence" value="ECO:0007669"/>
    <property type="project" value="InterPro"/>
</dbReference>
<dbReference type="GO" id="GO:0005737">
    <property type="term" value="C:cytoplasm"/>
    <property type="evidence" value="ECO:0007669"/>
    <property type="project" value="UniProtKB-SubCell"/>
</dbReference>
<evidence type="ECO:0000256" key="3">
    <source>
        <dbReference type="ARBA" id="ARBA00022490"/>
    </source>
</evidence>
<keyword evidence="7" id="KW-0804">Transcription</keyword>
<evidence type="ECO:0000256" key="2">
    <source>
        <dbReference type="ARBA" id="ARBA00007027"/>
    </source>
</evidence>
<dbReference type="PANTHER" id="PTHR38025">
    <property type="entry name" value="TRP OPERON REPRESSOR"/>
    <property type="match status" value="1"/>
</dbReference>
<comment type="caution">
    <text evidence="8">The sequence shown here is derived from an EMBL/GenBank/DDBJ whole genome shotgun (WGS) entry which is preliminary data.</text>
</comment>
<dbReference type="Pfam" id="PF01371">
    <property type="entry name" value="Trp_repressor"/>
    <property type="match status" value="1"/>
</dbReference>
<accession>A0A7V1LJJ4</accession>
<dbReference type="Gene3D" id="1.10.1270.10">
    <property type="entry name" value="TrpR-like"/>
    <property type="match status" value="1"/>
</dbReference>
<keyword evidence="3" id="KW-0963">Cytoplasm</keyword>
<dbReference type="SUPFAM" id="SSF48295">
    <property type="entry name" value="TrpR-like"/>
    <property type="match status" value="1"/>
</dbReference>
<comment type="subcellular location">
    <subcellularLocation>
        <location evidence="1">Cytoplasm</location>
    </subcellularLocation>
</comment>
<evidence type="ECO:0000256" key="1">
    <source>
        <dbReference type="ARBA" id="ARBA00004496"/>
    </source>
</evidence>
<dbReference type="AlphaFoldDB" id="A0A7V1LJJ4"/>
<keyword evidence="4" id="KW-0678">Repressor</keyword>
<evidence type="ECO:0000256" key="4">
    <source>
        <dbReference type="ARBA" id="ARBA00022491"/>
    </source>
</evidence>
<proteinExistence type="inferred from homology"/>
<evidence type="ECO:0000256" key="7">
    <source>
        <dbReference type="ARBA" id="ARBA00023163"/>
    </source>
</evidence>
<dbReference type="InterPro" id="IPR013335">
    <property type="entry name" value="Trp_repress_bac"/>
</dbReference>
<evidence type="ECO:0000256" key="6">
    <source>
        <dbReference type="ARBA" id="ARBA00023125"/>
    </source>
</evidence>